<sequence>QWWDIGKVQIKLFCQNYSAYNKSFLDNKMAQLEQEILRLNTNGDIETTTEVFEHSKLQLHNLLEDRAQEMLIRARFHTFNSMDAPTAFFFNMEKKTLDRSVLGCLKLPGGRRVTDAHGIISYALSFYEDLYRAEPCNEDMADFLLQDLPHLLEGDKSKLDEPLTFDELSIAVQGLSSGRAPGLDGLNAEFYKQFWHVIGMDLFSVFMECLGRGTLPVSLRRAVITLLPKKGDLEDIRCWRPVSLLGVDYKILS</sequence>
<evidence type="ECO:0008006" key="3">
    <source>
        <dbReference type="Google" id="ProtNLM"/>
    </source>
</evidence>
<accession>A0ABD0MRN1</accession>
<evidence type="ECO:0000313" key="1">
    <source>
        <dbReference type="EMBL" id="KAL0152245.1"/>
    </source>
</evidence>
<evidence type="ECO:0000313" key="2">
    <source>
        <dbReference type="Proteomes" id="UP001529510"/>
    </source>
</evidence>
<dbReference type="Proteomes" id="UP001529510">
    <property type="component" value="Unassembled WGS sequence"/>
</dbReference>
<reference evidence="1 2" key="1">
    <citation type="submission" date="2024-05" db="EMBL/GenBank/DDBJ databases">
        <title>Genome sequencing and assembly of Indian major carp, Cirrhinus mrigala (Hamilton, 1822).</title>
        <authorList>
            <person name="Mohindra V."/>
            <person name="Chowdhury L.M."/>
            <person name="Lal K."/>
            <person name="Jena J.K."/>
        </authorList>
    </citation>
    <scope>NUCLEOTIDE SEQUENCE [LARGE SCALE GENOMIC DNA]</scope>
    <source>
        <strain evidence="1">CM1030</strain>
        <tissue evidence="1">Blood</tissue>
    </source>
</reference>
<feature type="non-terminal residue" evidence="1">
    <location>
        <position position="1"/>
    </location>
</feature>
<dbReference type="PANTHER" id="PTHR19446">
    <property type="entry name" value="REVERSE TRANSCRIPTASES"/>
    <property type="match status" value="1"/>
</dbReference>
<protein>
    <recommendedName>
        <fullName evidence="3">Reverse transcriptase</fullName>
    </recommendedName>
</protein>
<organism evidence="1 2">
    <name type="scientific">Cirrhinus mrigala</name>
    <name type="common">Mrigala</name>
    <dbReference type="NCBI Taxonomy" id="683832"/>
    <lineage>
        <taxon>Eukaryota</taxon>
        <taxon>Metazoa</taxon>
        <taxon>Chordata</taxon>
        <taxon>Craniata</taxon>
        <taxon>Vertebrata</taxon>
        <taxon>Euteleostomi</taxon>
        <taxon>Actinopterygii</taxon>
        <taxon>Neopterygii</taxon>
        <taxon>Teleostei</taxon>
        <taxon>Ostariophysi</taxon>
        <taxon>Cypriniformes</taxon>
        <taxon>Cyprinidae</taxon>
        <taxon>Labeoninae</taxon>
        <taxon>Labeonini</taxon>
        <taxon>Cirrhinus</taxon>
    </lineage>
</organism>
<keyword evidence="2" id="KW-1185">Reference proteome</keyword>
<name>A0ABD0MRN1_CIRMR</name>
<feature type="non-terminal residue" evidence="1">
    <location>
        <position position="253"/>
    </location>
</feature>
<gene>
    <name evidence="1" type="ORF">M9458_051968</name>
</gene>
<dbReference type="EMBL" id="JAMKFB020000189">
    <property type="protein sequence ID" value="KAL0152245.1"/>
    <property type="molecule type" value="Genomic_DNA"/>
</dbReference>
<comment type="caution">
    <text evidence="1">The sequence shown here is derived from an EMBL/GenBank/DDBJ whole genome shotgun (WGS) entry which is preliminary data.</text>
</comment>
<proteinExistence type="predicted"/>
<dbReference type="AlphaFoldDB" id="A0ABD0MRN1"/>